<dbReference type="AlphaFoldDB" id="A0A8H5GBC2"/>
<dbReference type="OrthoDB" id="407198at2759"/>
<comment type="caution">
    <text evidence="2">The sequence shown here is derived from an EMBL/GenBank/DDBJ whole genome shotgun (WGS) entry which is preliminary data.</text>
</comment>
<sequence>MLWNRGPGVPDVPGPNTCNDDDYSAMAETLLAILLVNYSAKGSNTGPRTLLEPIVPPRLRRALPLACKSLQYDMDPATRQPRISMNQYQTVFGYPDGYTLSQQLDVRRRLAIPFVQNPMEYGGSNQKRGRIRVRLEEEILGTVEESWRTKLYGVGYRTVSSAYLMPRATIPEAPEKNQCRAMLCNNEGTKACTRSLSASAEIGRFINPSAEIYTFKIELLGSKDPKIYRIVDVPAWYTFQYLHFVIQYAFGPWQQCHLHEFYYARNKANRTGTISFDPVETVLKILAEGEEPDALSGMRNLGLFNRAPPPVTPHLWEKQVKLEDVYDEAGPHHRRVLNADGKLTLASPTQDHWEHRISFGGEKMATADRPLFSEAIGYPPAEDAGGITGWEEVKAAFAAQRPTRDQLERRKWAIERMGFENGRKDPLAVGDKEYNPFNEVNVIVMNYEGRWENHLNGYREDLGEKVENNFDDDDDDDEEFAF</sequence>
<dbReference type="Pfam" id="PF07929">
    <property type="entry name" value="PRiA4_ORF3"/>
    <property type="match status" value="1"/>
</dbReference>
<dbReference type="EMBL" id="JAACJN010000203">
    <property type="protein sequence ID" value="KAF5361590.1"/>
    <property type="molecule type" value="Genomic_DNA"/>
</dbReference>
<dbReference type="InterPro" id="IPR024047">
    <property type="entry name" value="MM3350-like_sf"/>
</dbReference>
<dbReference type="PANTHER" id="PTHR41878:SF1">
    <property type="entry name" value="TNPR PROTEIN"/>
    <property type="match status" value="1"/>
</dbReference>
<accession>A0A8H5GBC2</accession>
<evidence type="ECO:0000313" key="2">
    <source>
        <dbReference type="EMBL" id="KAF5361590.1"/>
    </source>
</evidence>
<dbReference type="PANTHER" id="PTHR41878">
    <property type="entry name" value="LEXA REPRESSOR-RELATED"/>
    <property type="match status" value="1"/>
</dbReference>
<name>A0A8H5GBC2_9AGAR</name>
<evidence type="ECO:0000259" key="1">
    <source>
        <dbReference type="Pfam" id="PF07929"/>
    </source>
</evidence>
<reference evidence="2 3" key="1">
    <citation type="journal article" date="2020" name="ISME J.">
        <title>Uncovering the hidden diversity of litter-decomposition mechanisms in mushroom-forming fungi.</title>
        <authorList>
            <person name="Floudas D."/>
            <person name="Bentzer J."/>
            <person name="Ahren D."/>
            <person name="Johansson T."/>
            <person name="Persson P."/>
            <person name="Tunlid A."/>
        </authorList>
    </citation>
    <scope>NUCLEOTIDE SEQUENCE [LARGE SCALE GENOMIC DNA]</scope>
    <source>
        <strain evidence="2 3">CBS 406.79</strain>
    </source>
</reference>
<proteinExistence type="predicted"/>
<feature type="domain" description="Plasmid pRiA4b Orf3-like" evidence="1">
    <location>
        <begin position="212"/>
        <end position="415"/>
    </location>
</feature>
<dbReference type="Proteomes" id="UP000518752">
    <property type="component" value="Unassembled WGS sequence"/>
</dbReference>
<dbReference type="Gene3D" id="3.10.290.30">
    <property type="entry name" value="MM3350-like"/>
    <property type="match status" value="1"/>
</dbReference>
<protein>
    <recommendedName>
        <fullName evidence="1">Plasmid pRiA4b Orf3-like domain-containing protein</fullName>
    </recommendedName>
</protein>
<gene>
    <name evidence="2" type="ORF">D9757_011553</name>
</gene>
<organism evidence="2 3">
    <name type="scientific">Collybiopsis confluens</name>
    <dbReference type="NCBI Taxonomy" id="2823264"/>
    <lineage>
        <taxon>Eukaryota</taxon>
        <taxon>Fungi</taxon>
        <taxon>Dikarya</taxon>
        <taxon>Basidiomycota</taxon>
        <taxon>Agaricomycotina</taxon>
        <taxon>Agaricomycetes</taxon>
        <taxon>Agaricomycetidae</taxon>
        <taxon>Agaricales</taxon>
        <taxon>Marasmiineae</taxon>
        <taxon>Omphalotaceae</taxon>
        <taxon>Collybiopsis</taxon>
    </lineage>
</organism>
<keyword evidence="3" id="KW-1185">Reference proteome</keyword>
<dbReference type="SUPFAM" id="SSF159941">
    <property type="entry name" value="MM3350-like"/>
    <property type="match status" value="1"/>
</dbReference>
<evidence type="ECO:0000313" key="3">
    <source>
        <dbReference type="Proteomes" id="UP000518752"/>
    </source>
</evidence>
<dbReference type="InterPro" id="IPR012912">
    <property type="entry name" value="Plasmid_pRiA4b_Orf3-like"/>
</dbReference>